<dbReference type="GO" id="GO:0047475">
    <property type="term" value="F:phenylacetate-CoA ligase activity"/>
    <property type="evidence" value="ECO:0007669"/>
    <property type="project" value="UniProtKB-EC"/>
</dbReference>
<organism evidence="11">
    <name type="scientific">Desulfobacca acetoxidans</name>
    <dbReference type="NCBI Taxonomy" id="60893"/>
    <lineage>
        <taxon>Bacteria</taxon>
        <taxon>Pseudomonadati</taxon>
        <taxon>Thermodesulfobacteriota</taxon>
        <taxon>Desulfobaccia</taxon>
        <taxon>Desulfobaccales</taxon>
        <taxon>Desulfobaccaceae</taxon>
        <taxon>Desulfobacca</taxon>
    </lineage>
</organism>
<dbReference type="Pfam" id="PF00501">
    <property type="entry name" value="AMP-binding"/>
    <property type="match status" value="1"/>
</dbReference>
<evidence type="ECO:0000256" key="6">
    <source>
        <dbReference type="ARBA" id="ARBA00066629"/>
    </source>
</evidence>
<feature type="domain" description="AMP-dependent synthetase/ligase" evidence="9">
    <location>
        <begin position="116"/>
        <end position="289"/>
    </location>
</feature>
<dbReference type="InterPro" id="IPR028154">
    <property type="entry name" value="AMP-dep_Lig_C"/>
</dbReference>
<evidence type="ECO:0000313" key="11">
    <source>
        <dbReference type="EMBL" id="HGZ12026.1"/>
    </source>
</evidence>
<dbReference type="GO" id="GO:0000166">
    <property type="term" value="F:nucleotide binding"/>
    <property type="evidence" value="ECO:0007669"/>
    <property type="project" value="UniProtKB-KW"/>
</dbReference>
<gene>
    <name evidence="11" type="ORF">ENW48_07385</name>
</gene>
<proteinExistence type="inferred from homology"/>
<dbReference type="EC" id="6.2.1.30" evidence="6"/>
<keyword evidence="2 11" id="KW-0436">Ligase</keyword>
<reference evidence="11" key="1">
    <citation type="journal article" date="2020" name="mSystems">
        <title>Genome- and Community-Level Interaction Insights into Carbon Utilization and Element Cycling Functions of Hydrothermarchaeota in Hydrothermal Sediment.</title>
        <authorList>
            <person name="Zhou Z."/>
            <person name="Liu Y."/>
            <person name="Xu W."/>
            <person name="Pan J."/>
            <person name="Luo Z.H."/>
            <person name="Li M."/>
        </authorList>
    </citation>
    <scope>NUCLEOTIDE SEQUENCE [LARGE SCALE GENOMIC DNA]</scope>
    <source>
        <strain evidence="11">SpSt-853</strain>
    </source>
</reference>
<comment type="subunit">
    <text evidence="1">Monomer.</text>
</comment>
<feature type="domain" description="AMP-dependent ligase C-terminal" evidence="10">
    <location>
        <begin position="333"/>
        <end position="414"/>
    </location>
</feature>
<accession>A0A7C5AM06</accession>
<comment type="pathway">
    <text evidence="4">Aromatic compound metabolism; phenylacetate degradation.</text>
</comment>
<keyword evidence="3" id="KW-0547">Nucleotide-binding</keyword>
<evidence type="ECO:0000256" key="3">
    <source>
        <dbReference type="ARBA" id="ARBA00022741"/>
    </source>
</evidence>
<evidence type="ECO:0000256" key="1">
    <source>
        <dbReference type="ARBA" id="ARBA00011245"/>
    </source>
</evidence>
<evidence type="ECO:0000256" key="2">
    <source>
        <dbReference type="ARBA" id="ARBA00022598"/>
    </source>
</evidence>
<dbReference type="FunFam" id="3.40.50.12780:FF:000016">
    <property type="entry name" value="Phenylacetate-coenzyme A ligase"/>
    <property type="match status" value="1"/>
</dbReference>
<dbReference type="Pfam" id="PF14535">
    <property type="entry name" value="AMP-binding_C_2"/>
    <property type="match status" value="1"/>
</dbReference>
<comment type="caution">
    <text evidence="11">The sequence shown here is derived from an EMBL/GenBank/DDBJ whole genome shotgun (WGS) entry which is preliminary data.</text>
</comment>
<evidence type="ECO:0000256" key="4">
    <source>
        <dbReference type="ARBA" id="ARBA00060591"/>
    </source>
</evidence>
<dbReference type="Gene3D" id="3.30.300.30">
    <property type="match status" value="1"/>
</dbReference>
<evidence type="ECO:0000259" key="10">
    <source>
        <dbReference type="Pfam" id="PF14535"/>
    </source>
</evidence>
<dbReference type="PANTHER" id="PTHR43845">
    <property type="entry name" value="BLR5969 PROTEIN"/>
    <property type="match status" value="1"/>
</dbReference>
<sequence>MRQPEFEAISPEELEILQLERLQSTINRAYRQVKFYRRRFEAAGLTPGDIQDLKDLARVPFTTREDLSENYPYGLFAVPLKDIVRIVSSPGTTDRPLVVGYTSQDVRLWLELLARLYTAAGVTREDIVQFILPPGLANWRRDLQAGAEYLGASVIPAATLNFAKELMVMRDYKTSVLVSTPSMAHHLLTVMNGLRVAPAELSLKRALLVAAPLTLKVREDLEQTLNLKISRAYGITEVMGPGLAFSCEENGGFHFNADHFYPEVVDPHTGIPLPPGEEGELVITTLSTMAFPLLRFRSGDKTALTLEPCSCGRTLPRLSGIRGRVDAICSVGGIKLHPDQLRACLTASLGGHTPEYRYQVVTEDGLEVLDLEVTVDEALFSDEIKALEGLCRKVRRYFQDHLGINARLTLKETGGMEPK</sequence>
<evidence type="ECO:0000256" key="8">
    <source>
        <dbReference type="ARBA" id="ARBA00075111"/>
    </source>
</evidence>
<dbReference type="EMBL" id="DTKJ01000053">
    <property type="protein sequence ID" value="HGZ12026.1"/>
    <property type="molecule type" value="Genomic_DNA"/>
</dbReference>
<protein>
    <recommendedName>
        <fullName evidence="7">Phenylacetate-coenzyme A ligase</fullName>
        <ecNumber evidence="6">6.2.1.30</ecNumber>
    </recommendedName>
    <alternativeName>
        <fullName evidence="8">Phenylacetyl-CoA ligase</fullName>
    </alternativeName>
</protein>
<dbReference type="InterPro" id="IPR045851">
    <property type="entry name" value="AMP-bd_C_sf"/>
</dbReference>
<dbReference type="InterPro" id="IPR000873">
    <property type="entry name" value="AMP-dep_synth/lig_dom"/>
</dbReference>
<dbReference type="Gene3D" id="3.40.50.12780">
    <property type="entry name" value="N-terminal domain of ligase-like"/>
    <property type="match status" value="1"/>
</dbReference>
<dbReference type="SUPFAM" id="SSF56801">
    <property type="entry name" value="Acetyl-CoA synthetase-like"/>
    <property type="match status" value="1"/>
</dbReference>
<dbReference type="InterPro" id="IPR042099">
    <property type="entry name" value="ANL_N_sf"/>
</dbReference>
<evidence type="ECO:0000256" key="5">
    <source>
        <dbReference type="ARBA" id="ARBA00061566"/>
    </source>
</evidence>
<dbReference type="PANTHER" id="PTHR43845:SF1">
    <property type="entry name" value="BLR5969 PROTEIN"/>
    <property type="match status" value="1"/>
</dbReference>
<evidence type="ECO:0000259" key="9">
    <source>
        <dbReference type="Pfam" id="PF00501"/>
    </source>
</evidence>
<comment type="similarity">
    <text evidence="5">Belongs to the phenylacetyl-CoA ligase family.</text>
</comment>
<dbReference type="AlphaFoldDB" id="A0A7C5AM06"/>
<dbReference type="GO" id="GO:0010124">
    <property type="term" value="P:phenylacetate catabolic process"/>
    <property type="evidence" value="ECO:0007669"/>
    <property type="project" value="UniProtKB-ARBA"/>
</dbReference>
<evidence type="ECO:0000256" key="7">
    <source>
        <dbReference type="ARBA" id="ARBA00068695"/>
    </source>
</evidence>
<name>A0A7C5AM06_9BACT</name>